<dbReference type="AlphaFoldDB" id="A0A1S2VM69"/>
<comment type="caution">
    <text evidence="1">The sequence shown here is derived from an EMBL/GenBank/DDBJ whole genome shotgun (WGS) entry which is preliminary data.</text>
</comment>
<name>A0A1S2VM69_9BACT</name>
<protein>
    <submittedName>
        <fullName evidence="1">Uncharacterized protein</fullName>
    </submittedName>
</protein>
<proteinExistence type="predicted"/>
<keyword evidence="2" id="KW-1185">Reference proteome</keyword>
<accession>A0A1S2VM69</accession>
<sequence length="82" mass="9808">MQPIYFVNLPAQQQLDMLYYKGSLLANRYGDRDIFLLYSLNDFFVELRYDGYTNHMLQATAFRANDERLEQYLPYLAPIDLE</sequence>
<evidence type="ECO:0000313" key="1">
    <source>
        <dbReference type="EMBL" id="OIN59862.1"/>
    </source>
</evidence>
<gene>
    <name evidence="1" type="ORF">BLX24_08375</name>
</gene>
<organism evidence="1 2">
    <name type="scientific">Arsenicibacter rosenii</name>
    <dbReference type="NCBI Taxonomy" id="1750698"/>
    <lineage>
        <taxon>Bacteria</taxon>
        <taxon>Pseudomonadati</taxon>
        <taxon>Bacteroidota</taxon>
        <taxon>Cytophagia</taxon>
        <taxon>Cytophagales</taxon>
        <taxon>Spirosomataceae</taxon>
        <taxon>Arsenicibacter</taxon>
    </lineage>
</organism>
<dbReference type="EMBL" id="MORL01000003">
    <property type="protein sequence ID" value="OIN59862.1"/>
    <property type="molecule type" value="Genomic_DNA"/>
</dbReference>
<evidence type="ECO:0000313" key="2">
    <source>
        <dbReference type="Proteomes" id="UP000181790"/>
    </source>
</evidence>
<dbReference type="OrthoDB" id="798498at2"/>
<reference evidence="1 2" key="1">
    <citation type="submission" date="2016-10" db="EMBL/GenBank/DDBJ databases">
        <title>Arsenicibacter rosenii gen. nov., sp. nov., an efficient arsenic-methylating bacterium isolated from an arsenic-contaminated paddy soil.</title>
        <authorList>
            <person name="Huang K."/>
        </authorList>
    </citation>
    <scope>NUCLEOTIDE SEQUENCE [LARGE SCALE GENOMIC DNA]</scope>
    <source>
        <strain evidence="1 2">SM-1</strain>
    </source>
</reference>
<dbReference type="Proteomes" id="UP000181790">
    <property type="component" value="Unassembled WGS sequence"/>
</dbReference>
<dbReference type="RefSeq" id="WP_071502663.1">
    <property type="nucleotide sequence ID" value="NZ_MORL01000003.1"/>
</dbReference>